<dbReference type="PROSITE" id="PS51843">
    <property type="entry name" value="NR_LBD"/>
    <property type="match status" value="1"/>
</dbReference>
<reference evidence="11" key="2">
    <citation type="submission" date="2017-06" db="EMBL/GenBank/DDBJ databases">
        <authorList>
            <person name="Kim H.J."/>
            <person name="Triplett B.A."/>
        </authorList>
    </citation>
    <scope>NUCLEOTIDE SEQUENCE</scope>
</reference>
<dbReference type="GO" id="GO:0030154">
    <property type="term" value="P:cell differentiation"/>
    <property type="evidence" value="ECO:0007669"/>
    <property type="project" value="TreeGrafter"/>
</dbReference>
<dbReference type="Pfam" id="PF00104">
    <property type="entry name" value="Hormone_recep"/>
    <property type="match status" value="1"/>
</dbReference>
<feature type="domain" description="NR LBD" evidence="10">
    <location>
        <begin position="341"/>
        <end position="560"/>
    </location>
</feature>
<dbReference type="InterPro" id="IPR001628">
    <property type="entry name" value="Znf_hrmn_rcpt"/>
</dbReference>
<dbReference type="CDD" id="cd06964">
    <property type="entry name" value="NR_DBD_RAR"/>
    <property type="match status" value="1"/>
</dbReference>
<keyword evidence="1" id="KW-0479">Metal-binding</keyword>
<evidence type="ECO:0000256" key="4">
    <source>
        <dbReference type="ARBA" id="ARBA00023015"/>
    </source>
</evidence>
<evidence type="ECO:0000256" key="7">
    <source>
        <dbReference type="ARBA" id="ARBA00023170"/>
    </source>
</evidence>
<dbReference type="AlphaFoldDB" id="A0A221CB33"/>
<dbReference type="GO" id="GO:0004879">
    <property type="term" value="F:nuclear receptor activity"/>
    <property type="evidence" value="ECO:0007669"/>
    <property type="project" value="TreeGrafter"/>
</dbReference>
<dbReference type="InterPro" id="IPR000536">
    <property type="entry name" value="Nucl_hrmn_rcpt_lig-bd"/>
</dbReference>
<evidence type="ECO:0000256" key="6">
    <source>
        <dbReference type="ARBA" id="ARBA00023163"/>
    </source>
</evidence>
<feature type="domain" description="Nuclear receptor" evidence="9">
    <location>
        <begin position="114"/>
        <end position="189"/>
    </location>
</feature>
<dbReference type="InterPro" id="IPR050234">
    <property type="entry name" value="Nuclear_hormone_rcpt_NR1"/>
</dbReference>
<evidence type="ECO:0000256" key="2">
    <source>
        <dbReference type="ARBA" id="ARBA00022771"/>
    </source>
</evidence>
<dbReference type="SUPFAM" id="SSF57716">
    <property type="entry name" value="Glucocorticoid receptor-like (DNA-binding domain)"/>
    <property type="match status" value="1"/>
</dbReference>
<dbReference type="SMART" id="SM00430">
    <property type="entry name" value="HOLI"/>
    <property type="match status" value="1"/>
</dbReference>
<dbReference type="SUPFAM" id="SSF48508">
    <property type="entry name" value="Nuclear receptor ligand-binding domain"/>
    <property type="match status" value="1"/>
</dbReference>
<dbReference type="EMBL" id="MF360874">
    <property type="protein sequence ID" value="ASL70558.1"/>
    <property type="molecule type" value="Genomic_DNA"/>
</dbReference>
<keyword evidence="7 11" id="KW-0675">Receptor</keyword>
<protein>
    <submittedName>
        <fullName evidence="11">Nuclear receptor</fullName>
    </submittedName>
</protein>
<reference evidence="11" key="1">
    <citation type="journal article" date="2017" name="Gen. Comp. Endocrinol.">
        <title>Genome-wide identification of nuclear receptor (NR) genes and the evolutionary significance of the NR1O subfamily in the monogonont rotifer Brachionus spp.</title>
        <authorList>
            <person name="Kim D.H."/>
            <person name="Kim H.S."/>
            <person name="Hwang D.S."/>
            <person name="Kim H.J."/>
            <person name="Hagiwara A."/>
            <person name="Lee J.S."/>
            <person name="Jeong C.B."/>
        </authorList>
    </citation>
    <scope>NUCLEOTIDE SEQUENCE</scope>
</reference>
<dbReference type="GO" id="GO:0000122">
    <property type="term" value="P:negative regulation of transcription by RNA polymerase II"/>
    <property type="evidence" value="ECO:0007669"/>
    <property type="project" value="TreeGrafter"/>
</dbReference>
<dbReference type="InterPro" id="IPR047159">
    <property type="entry name" value="NR_DBD_RAR"/>
</dbReference>
<evidence type="ECO:0000259" key="9">
    <source>
        <dbReference type="PROSITE" id="PS51030"/>
    </source>
</evidence>
<evidence type="ECO:0000259" key="10">
    <source>
        <dbReference type="PROSITE" id="PS51843"/>
    </source>
</evidence>
<evidence type="ECO:0000313" key="11">
    <source>
        <dbReference type="EMBL" id="ASL70558.1"/>
    </source>
</evidence>
<sequence>MQIVNINNMNNAPIEDHQLELMESINFTDLNNHDESSHHLQLASTNSNILQDQSNFEVDHFLNLENQHQQNLDHLQVQLQEQHQIQSQEQMTVISQSQNFPNFQTTSSSLPKVYKPCVVCGDKSSGYHYGVSSCEGCKGFFRRSVQKNMQYTCQKDKACIVNRVTRNRCQYCRFTKCFAVGMSKEAVRNDRNKKKTFENTPSQPQATTKPINLVDSTINNVANQVLFNTQATKSDNLIDSTINNVANQVLSNSHASLVQPQQYQQQQQQQIHQLEPQQQFCNSISPIDDSIASPKSVDSCSSLLLNSMNSFTPRIYTPDEQDYEIMEICNSLYDQTFEKLELSESDEQIYLNEIKSGNSSHLYKFDYDEFTSIGLRKCVKFCMNMPGNNDLCTDDRAKLLKYGVFELALLRLAYRYNKTLDSLVLTNGSIVSELTLSSNENALGPYYSQLLFSYFRLFSKYNLSSLQFSILCSIKFFSIERSFLIERPKVQQIQDKYLQIFEHLLFEQYQSKSQIILTNIILSFMNLKSLDILIAERFLNIVNMNEKLGRNTSLDGYIVEVLHREHYNVASNEALIEQSLNSILIINKTNPVSNEPINLVPTKTENIEINHQPIIKLQPYIPDVNSLDQISNHQAQTVQIIDNQNSIYSTSKPVIYATLNSVQGQTPTKQNQIIKLGNGVPISGQQNLKLPTLIGQQIQQGSDQIVQQQQAQGHQPQQMLNLVLVTDGVNGGIIDNQNSIYSTSKPVIYATLNSVQGQTPTKQNQIIKLGNGVPISGQQNLKLPTLIGQQIQQGSDQIVQQQQQAQGHQPQQMLNLVLVTDGVNGGVSYLSLVPQN</sequence>
<dbReference type="Gene3D" id="3.30.50.10">
    <property type="entry name" value="Erythroid Transcription Factor GATA-1, subunit A"/>
    <property type="match status" value="1"/>
</dbReference>
<keyword evidence="6" id="KW-0804">Transcription</keyword>
<evidence type="ECO:0000256" key="1">
    <source>
        <dbReference type="ARBA" id="ARBA00022723"/>
    </source>
</evidence>
<evidence type="ECO:0000256" key="5">
    <source>
        <dbReference type="ARBA" id="ARBA00023125"/>
    </source>
</evidence>
<dbReference type="GO" id="GO:0045944">
    <property type="term" value="P:positive regulation of transcription by RNA polymerase II"/>
    <property type="evidence" value="ECO:0007669"/>
    <property type="project" value="TreeGrafter"/>
</dbReference>
<evidence type="ECO:0000256" key="8">
    <source>
        <dbReference type="ARBA" id="ARBA00023242"/>
    </source>
</evidence>
<dbReference type="PANTHER" id="PTHR24082:SF473">
    <property type="entry name" value="ECDYSONE-INDUCED PROTEIN 75B, ISOFORM B"/>
    <property type="match status" value="1"/>
</dbReference>
<evidence type="ECO:0000256" key="3">
    <source>
        <dbReference type="ARBA" id="ARBA00022833"/>
    </source>
</evidence>
<name>A0A221CB33_9BILA</name>
<dbReference type="PROSITE" id="PS51030">
    <property type="entry name" value="NUCLEAR_REC_DBD_2"/>
    <property type="match status" value="1"/>
</dbReference>
<dbReference type="PRINTS" id="PR00047">
    <property type="entry name" value="STROIDFINGER"/>
</dbReference>
<dbReference type="PANTHER" id="PTHR24082">
    <property type="entry name" value="NUCLEAR HORMONE RECEPTOR"/>
    <property type="match status" value="1"/>
</dbReference>
<keyword evidence="2" id="KW-0863">Zinc-finger</keyword>
<organism evidence="11">
    <name type="scientific">Brachionus calyciflorus</name>
    <dbReference type="NCBI Taxonomy" id="104777"/>
    <lineage>
        <taxon>Eukaryota</taxon>
        <taxon>Metazoa</taxon>
        <taxon>Spiralia</taxon>
        <taxon>Gnathifera</taxon>
        <taxon>Rotifera</taxon>
        <taxon>Eurotatoria</taxon>
        <taxon>Monogononta</taxon>
        <taxon>Pseudotrocha</taxon>
        <taxon>Ploima</taxon>
        <taxon>Brachionidae</taxon>
        <taxon>Brachionus</taxon>
    </lineage>
</organism>
<accession>A0A221CB33</accession>
<dbReference type="InterPro" id="IPR001723">
    <property type="entry name" value="Nuclear_hrmn_rcpt"/>
</dbReference>
<proteinExistence type="predicted"/>
<dbReference type="GO" id="GO:0000978">
    <property type="term" value="F:RNA polymerase II cis-regulatory region sequence-specific DNA binding"/>
    <property type="evidence" value="ECO:0007669"/>
    <property type="project" value="TreeGrafter"/>
</dbReference>
<dbReference type="GO" id="GO:0008270">
    <property type="term" value="F:zinc ion binding"/>
    <property type="evidence" value="ECO:0007669"/>
    <property type="project" value="UniProtKB-KW"/>
</dbReference>
<dbReference type="PRINTS" id="PR00398">
    <property type="entry name" value="STRDHORMONER"/>
</dbReference>
<keyword evidence="4" id="KW-0805">Transcription regulation</keyword>
<dbReference type="FunFam" id="3.30.50.10:FF:000044">
    <property type="entry name" value="retinoic acid receptor beta isoform X4"/>
    <property type="match status" value="1"/>
</dbReference>
<dbReference type="GO" id="GO:0009755">
    <property type="term" value="P:hormone-mediated signaling pathway"/>
    <property type="evidence" value="ECO:0007669"/>
    <property type="project" value="TreeGrafter"/>
</dbReference>
<dbReference type="PROSITE" id="PS00031">
    <property type="entry name" value="NUCLEAR_REC_DBD_1"/>
    <property type="match status" value="1"/>
</dbReference>
<keyword evidence="5" id="KW-0238">DNA-binding</keyword>
<keyword evidence="8" id="KW-0539">Nucleus</keyword>
<dbReference type="SMART" id="SM00399">
    <property type="entry name" value="ZnF_C4"/>
    <property type="match status" value="1"/>
</dbReference>
<dbReference type="Gene3D" id="1.10.565.10">
    <property type="entry name" value="Retinoid X Receptor"/>
    <property type="match status" value="1"/>
</dbReference>
<dbReference type="InterPro" id="IPR013088">
    <property type="entry name" value="Znf_NHR/GATA"/>
</dbReference>
<dbReference type="Pfam" id="PF00105">
    <property type="entry name" value="zf-C4"/>
    <property type="match status" value="1"/>
</dbReference>
<keyword evidence="3" id="KW-0862">Zinc</keyword>
<dbReference type="InterPro" id="IPR035500">
    <property type="entry name" value="NHR-like_dom_sf"/>
</dbReference>